<organism evidence="4 5">
    <name type="scientific">Erysiphe pulchra</name>
    <dbReference type="NCBI Taxonomy" id="225359"/>
    <lineage>
        <taxon>Eukaryota</taxon>
        <taxon>Fungi</taxon>
        <taxon>Dikarya</taxon>
        <taxon>Ascomycota</taxon>
        <taxon>Pezizomycotina</taxon>
        <taxon>Leotiomycetes</taxon>
        <taxon>Erysiphales</taxon>
        <taxon>Erysiphaceae</taxon>
        <taxon>Erysiphe</taxon>
    </lineage>
</organism>
<dbReference type="AlphaFoldDB" id="A0A2S4PRV0"/>
<dbReference type="GO" id="GO:0005524">
    <property type="term" value="F:ATP binding"/>
    <property type="evidence" value="ECO:0007669"/>
    <property type="project" value="UniProtKB-KW"/>
</dbReference>
<dbReference type="NCBIfam" id="TIGR00152">
    <property type="entry name" value="dephospho-CoA kinase"/>
    <property type="match status" value="1"/>
</dbReference>
<dbReference type="SUPFAM" id="SSF52540">
    <property type="entry name" value="P-loop containing nucleoside triphosphate hydrolases"/>
    <property type="match status" value="1"/>
</dbReference>
<dbReference type="PANTHER" id="PTHR10695:SF46">
    <property type="entry name" value="BIFUNCTIONAL COENZYME A SYNTHASE-RELATED"/>
    <property type="match status" value="1"/>
</dbReference>
<dbReference type="GO" id="GO:0015937">
    <property type="term" value="P:coenzyme A biosynthetic process"/>
    <property type="evidence" value="ECO:0007669"/>
    <property type="project" value="InterPro"/>
</dbReference>
<keyword evidence="3" id="KW-1133">Transmembrane helix</keyword>
<evidence type="ECO:0000313" key="4">
    <source>
        <dbReference type="EMBL" id="POS84743.1"/>
    </source>
</evidence>
<dbReference type="Proteomes" id="UP000237438">
    <property type="component" value="Unassembled WGS sequence"/>
</dbReference>
<dbReference type="PANTHER" id="PTHR10695">
    <property type="entry name" value="DEPHOSPHO-COA KINASE-RELATED"/>
    <property type="match status" value="1"/>
</dbReference>
<dbReference type="EMBL" id="PEDP01000878">
    <property type="protein sequence ID" value="POS84743.1"/>
    <property type="molecule type" value="Genomic_DNA"/>
</dbReference>
<dbReference type="GO" id="GO:0004140">
    <property type="term" value="F:dephospho-CoA kinase activity"/>
    <property type="evidence" value="ECO:0007669"/>
    <property type="project" value="InterPro"/>
</dbReference>
<accession>A0A2S4PRV0</accession>
<keyword evidence="5" id="KW-1185">Reference proteome</keyword>
<feature type="transmembrane region" description="Helical" evidence="3">
    <location>
        <begin position="234"/>
        <end position="254"/>
    </location>
</feature>
<dbReference type="STRING" id="225359.A0A2S4PRV0"/>
<evidence type="ECO:0008006" key="6">
    <source>
        <dbReference type="Google" id="ProtNLM"/>
    </source>
</evidence>
<evidence type="ECO:0000313" key="5">
    <source>
        <dbReference type="Proteomes" id="UP000237438"/>
    </source>
</evidence>
<dbReference type="InterPro" id="IPR027417">
    <property type="entry name" value="P-loop_NTPase"/>
</dbReference>
<keyword evidence="3" id="KW-0472">Membrane</keyword>
<dbReference type="Gene3D" id="3.40.50.300">
    <property type="entry name" value="P-loop containing nucleotide triphosphate hydrolases"/>
    <property type="match status" value="1"/>
</dbReference>
<dbReference type="OrthoDB" id="247245at2759"/>
<evidence type="ECO:0000256" key="1">
    <source>
        <dbReference type="ARBA" id="ARBA00022741"/>
    </source>
</evidence>
<keyword evidence="3" id="KW-0812">Transmembrane</keyword>
<dbReference type="CDD" id="cd02022">
    <property type="entry name" value="DPCK"/>
    <property type="match status" value="1"/>
</dbReference>
<dbReference type="InterPro" id="IPR001977">
    <property type="entry name" value="Depp_CoAkinase"/>
</dbReference>
<gene>
    <name evidence="4" type="ORF">EPUL_003245</name>
</gene>
<protein>
    <recommendedName>
        <fullName evidence="6">Dephospho-CoA kinase</fullName>
    </recommendedName>
</protein>
<dbReference type="PROSITE" id="PS51219">
    <property type="entry name" value="DPCK"/>
    <property type="match status" value="1"/>
</dbReference>
<evidence type="ECO:0000256" key="2">
    <source>
        <dbReference type="ARBA" id="ARBA00022840"/>
    </source>
</evidence>
<comment type="caution">
    <text evidence="4">The sequence shown here is derived from an EMBL/GenBank/DDBJ whole genome shotgun (WGS) entry which is preliminary data.</text>
</comment>
<dbReference type="Pfam" id="PF01121">
    <property type="entry name" value="CoaE"/>
    <property type="match status" value="1"/>
</dbReference>
<name>A0A2S4PRV0_9PEZI</name>
<keyword evidence="2" id="KW-0067">ATP-binding</keyword>
<dbReference type="HAMAP" id="MF_00376">
    <property type="entry name" value="Dephospho_CoA_kinase"/>
    <property type="match status" value="1"/>
</dbReference>
<dbReference type="FunFam" id="3.40.50.300:FF:001227">
    <property type="entry name" value="Dephospho-CoA kinase CAB5"/>
    <property type="match status" value="1"/>
</dbReference>
<evidence type="ECO:0000256" key="3">
    <source>
        <dbReference type="SAM" id="Phobius"/>
    </source>
</evidence>
<sequence length="275" mass="31071">MLILGLTGGIATGKSTVSEILSQAPYNVPIIDADILARRVVSPGTRAYYKIIAHFSSTIPDLLTETPSGDNGSQARRGSGAPLNRMALARYVFGNSKECRENRAVLNSIVHPAVRLEIFKEVLQKYICGHWIVVLDVPLLFESHLDLLCGAVLVVAVQDEKIQMRRLQNRDVQLSTAEAEARIQSQANLSTKIQKCINRGKDNGIVIYNDGDIQELKREIQQVMSKIRISHPRWWTYILWFFPPIACCLGLWNLGRSWHLNRKWEQQEEQAKAKL</sequence>
<keyword evidence="1" id="KW-0547">Nucleotide-binding</keyword>
<reference evidence="4 5" key="1">
    <citation type="submission" date="2017-10" db="EMBL/GenBank/DDBJ databases">
        <title>Development of genomic resources for the powdery mildew, Erysiphe pulchra.</title>
        <authorList>
            <person name="Wadl P.A."/>
            <person name="Mack B.M."/>
            <person name="Moore G."/>
            <person name="Beltz S.B."/>
        </authorList>
    </citation>
    <scope>NUCLEOTIDE SEQUENCE [LARGE SCALE GENOMIC DNA]</scope>
    <source>
        <strain evidence="4">Cflorida</strain>
    </source>
</reference>
<proteinExistence type="inferred from homology"/>